<dbReference type="EMBL" id="KV878138">
    <property type="protein sequence ID" value="OJJ07930.1"/>
    <property type="molecule type" value="Genomic_DNA"/>
</dbReference>
<accession>A0A1L9Q2D1</accession>
<evidence type="ECO:0000313" key="1">
    <source>
        <dbReference type="EMBL" id="OJJ07930.1"/>
    </source>
</evidence>
<protein>
    <recommendedName>
        <fullName evidence="3">ThuA-like domain-containing protein</fullName>
    </recommendedName>
</protein>
<evidence type="ECO:0000313" key="2">
    <source>
        <dbReference type="Proteomes" id="UP000184073"/>
    </source>
</evidence>
<dbReference type="STRING" id="1036611.A0A1L9Q2D1"/>
<keyword evidence="2" id="KW-1185">Reference proteome</keyword>
<sequence>MTSDDKPQILLLSLAHRDYLDVLYHTLLSRLYEAAHIKRAKHPTAALREMAENTFKAIIITDEALAESCNVENMAVPDKVKEYVHQGGLVIVGLHFPRFASSGIENFFHEFGLSWSDVPEGTAVSMLHEAYSMNATLVKNARVRKRVYVPIEAARPGFLGFPAQELVMEQTPIAAARVGQGHLVYCGDINREAGSTCLILALCGIQTAIDADLAESQAARMVTLFRRRM</sequence>
<proteinExistence type="predicted"/>
<gene>
    <name evidence="1" type="ORF">ASPVEDRAFT_203049</name>
</gene>
<reference evidence="2" key="1">
    <citation type="journal article" date="2017" name="Genome Biol.">
        <title>Comparative genomics reveals high biological diversity and specific adaptations in the industrially and medically important fungal genus Aspergillus.</title>
        <authorList>
            <person name="de Vries R.P."/>
            <person name="Riley R."/>
            <person name="Wiebenga A."/>
            <person name="Aguilar-Osorio G."/>
            <person name="Amillis S."/>
            <person name="Uchima C.A."/>
            <person name="Anderluh G."/>
            <person name="Asadollahi M."/>
            <person name="Askin M."/>
            <person name="Barry K."/>
            <person name="Battaglia E."/>
            <person name="Bayram O."/>
            <person name="Benocci T."/>
            <person name="Braus-Stromeyer S.A."/>
            <person name="Caldana C."/>
            <person name="Canovas D."/>
            <person name="Cerqueira G.C."/>
            <person name="Chen F."/>
            <person name="Chen W."/>
            <person name="Choi C."/>
            <person name="Clum A."/>
            <person name="Dos Santos R.A."/>
            <person name="Damasio A.R."/>
            <person name="Diallinas G."/>
            <person name="Emri T."/>
            <person name="Fekete E."/>
            <person name="Flipphi M."/>
            <person name="Freyberg S."/>
            <person name="Gallo A."/>
            <person name="Gournas C."/>
            <person name="Habgood R."/>
            <person name="Hainaut M."/>
            <person name="Harispe M.L."/>
            <person name="Henrissat B."/>
            <person name="Hilden K.S."/>
            <person name="Hope R."/>
            <person name="Hossain A."/>
            <person name="Karabika E."/>
            <person name="Karaffa L."/>
            <person name="Karanyi Z."/>
            <person name="Krasevec N."/>
            <person name="Kuo A."/>
            <person name="Kusch H."/>
            <person name="LaButti K."/>
            <person name="Lagendijk E.L."/>
            <person name="Lapidus A."/>
            <person name="Levasseur A."/>
            <person name="Lindquist E."/>
            <person name="Lipzen A."/>
            <person name="Logrieco A.F."/>
            <person name="MacCabe A."/>
            <person name="Maekelae M.R."/>
            <person name="Malavazi I."/>
            <person name="Melin P."/>
            <person name="Meyer V."/>
            <person name="Mielnichuk N."/>
            <person name="Miskei M."/>
            <person name="Molnar A.P."/>
            <person name="Mule G."/>
            <person name="Ngan C.Y."/>
            <person name="Orejas M."/>
            <person name="Orosz E."/>
            <person name="Ouedraogo J.P."/>
            <person name="Overkamp K.M."/>
            <person name="Park H.-S."/>
            <person name="Perrone G."/>
            <person name="Piumi F."/>
            <person name="Punt P.J."/>
            <person name="Ram A.F."/>
            <person name="Ramon A."/>
            <person name="Rauscher S."/>
            <person name="Record E."/>
            <person name="Riano-Pachon D.M."/>
            <person name="Robert V."/>
            <person name="Roehrig J."/>
            <person name="Ruller R."/>
            <person name="Salamov A."/>
            <person name="Salih N.S."/>
            <person name="Samson R.A."/>
            <person name="Sandor E."/>
            <person name="Sanguinetti M."/>
            <person name="Schuetze T."/>
            <person name="Sepcic K."/>
            <person name="Shelest E."/>
            <person name="Sherlock G."/>
            <person name="Sophianopoulou V."/>
            <person name="Squina F.M."/>
            <person name="Sun H."/>
            <person name="Susca A."/>
            <person name="Todd R.B."/>
            <person name="Tsang A."/>
            <person name="Unkles S.E."/>
            <person name="van de Wiele N."/>
            <person name="van Rossen-Uffink D."/>
            <person name="Oliveira J.V."/>
            <person name="Vesth T.C."/>
            <person name="Visser J."/>
            <person name="Yu J.-H."/>
            <person name="Zhou M."/>
            <person name="Andersen M.R."/>
            <person name="Archer D.B."/>
            <person name="Baker S.E."/>
            <person name="Benoit I."/>
            <person name="Brakhage A.A."/>
            <person name="Braus G.H."/>
            <person name="Fischer R."/>
            <person name="Frisvad J.C."/>
            <person name="Goldman G.H."/>
            <person name="Houbraken J."/>
            <person name="Oakley B."/>
            <person name="Pocsi I."/>
            <person name="Scazzocchio C."/>
            <person name="Seiboth B."/>
            <person name="vanKuyk P.A."/>
            <person name="Wortman J."/>
            <person name="Dyer P.S."/>
            <person name="Grigoriev I.V."/>
        </authorList>
    </citation>
    <scope>NUCLEOTIDE SEQUENCE [LARGE SCALE GENOMIC DNA]</scope>
    <source>
        <strain evidence="2">CBS 583.65</strain>
    </source>
</reference>
<dbReference type="OrthoDB" id="245563at2759"/>
<dbReference type="Proteomes" id="UP000184073">
    <property type="component" value="Unassembled WGS sequence"/>
</dbReference>
<dbReference type="GeneID" id="63724908"/>
<dbReference type="VEuPathDB" id="FungiDB:ASPVEDRAFT_203049"/>
<name>A0A1L9Q2D1_ASPVE</name>
<organism evidence="1 2">
    <name type="scientific">Aspergillus versicolor CBS 583.65</name>
    <dbReference type="NCBI Taxonomy" id="1036611"/>
    <lineage>
        <taxon>Eukaryota</taxon>
        <taxon>Fungi</taxon>
        <taxon>Dikarya</taxon>
        <taxon>Ascomycota</taxon>
        <taxon>Pezizomycotina</taxon>
        <taxon>Eurotiomycetes</taxon>
        <taxon>Eurotiomycetidae</taxon>
        <taxon>Eurotiales</taxon>
        <taxon>Aspergillaceae</taxon>
        <taxon>Aspergillus</taxon>
        <taxon>Aspergillus subgen. Nidulantes</taxon>
    </lineage>
</organism>
<dbReference type="RefSeq" id="XP_040673692.1">
    <property type="nucleotide sequence ID" value="XM_040809397.1"/>
</dbReference>
<evidence type="ECO:0008006" key="3">
    <source>
        <dbReference type="Google" id="ProtNLM"/>
    </source>
</evidence>
<dbReference type="AlphaFoldDB" id="A0A1L9Q2D1"/>